<dbReference type="Gene3D" id="2.40.160.10">
    <property type="entry name" value="Porin"/>
    <property type="match status" value="1"/>
</dbReference>
<dbReference type="InterPro" id="IPR023614">
    <property type="entry name" value="Porin_dom_sf"/>
</dbReference>
<proteinExistence type="predicted"/>
<dbReference type="SUPFAM" id="SSF56935">
    <property type="entry name" value="Porins"/>
    <property type="match status" value="1"/>
</dbReference>
<feature type="chain" id="PRO_5015680913" evidence="1">
    <location>
        <begin position="20"/>
        <end position="422"/>
    </location>
</feature>
<reference evidence="2 3" key="1">
    <citation type="submission" date="2018-04" db="EMBL/GenBank/DDBJ databases">
        <title>Massilia violaceinigra sp. nov., a novel purple-pigmented bacterium isolated from Tianshan glacier, Xinjiang, China.</title>
        <authorList>
            <person name="Wang H."/>
        </authorList>
    </citation>
    <scope>NUCLEOTIDE SEQUENCE [LARGE SCALE GENOMIC DNA]</scope>
    <source>
        <strain evidence="2 3">B448-2</strain>
    </source>
</reference>
<comment type="caution">
    <text evidence="2">The sequence shown here is derived from an EMBL/GenBank/DDBJ whole genome shotgun (WGS) entry which is preliminary data.</text>
</comment>
<organism evidence="2 3">
    <name type="scientific">Massilia glaciei</name>
    <dbReference type="NCBI Taxonomy" id="1524097"/>
    <lineage>
        <taxon>Bacteria</taxon>
        <taxon>Pseudomonadati</taxon>
        <taxon>Pseudomonadota</taxon>
        <taxon>Betaproteobacteria</taxon>
        <taxon>Burkholderiales</taxon>
        <taxon>Oxalobacteraceae</taxon>
        <taxon>Telluria group</taxon>
        <taxon>Massilia</taxon>
    </lineage>
</organism>
<evidence type="ECO:0000313" key="2">
    <source>
        <dbReference type="EMBL" id="PWF48555.1"/>
    </source>
</evidence>
<dbReference type="OrthoDB" id="197869at2"/>
<evidence type="ECO:0000256" key="1">
    <source>
        <dbReference type="SAM" id="SignalP"/>
    </source>
</evidence>
<sequence>MGALALALGLAAAHGAVLAGAEAPVSAPDPAPEPAADKPSWSFGGFGTLGAVHSGERGADFTSTILKPNGAGHTRRWSGDVDSRLGVQLDIAPGQRWSAVLQVVSEQGLDNNYSPIVEWANVKYQATPDLALRAGRIALPLFLVADHRKVGYAIPWARPPIELYNLVPISNSDGVDLAYRWQSGAVKHVTQAFYGRSVVKLWDGASAKARGLAGIANTATVGAATLRASVFSSSLTIDILRPMFDAFRQFGPQGAALAERFDVDPKRATAWSAGASYDPGRWFVMGEFGSMNTDSYFGDRTSMYASAGYRLRDFTPYLSYARTRVHSATRDDGLNLAGLAPPLAAAGAALNAGLNAALIAVPVQSNITAGLRWDFSPNYALKLQLERITPRGGSPGTLVNTQPGFRSGRPFHVASVLLDFVF</sequence>
<feature type="signal peptide" evidence="1">
    <location>
        <begin position="1"/>
        <end position="19"/>
    </location>
</feature>
<dbReference type="AlphaFoldDB" id="A0A2U2HM97"/>
<accession>A0A2U2HM97</accession>
<dbReference type="EMBL" id="PXWF02000182">
    <property type="protein sequence ID" value="PWF48555.1"/>
    <property type="molecule type" value="Genomic_DNA"/>
</dbReference>
<keyword evidence="3" id="KW-1185">Reference proteome</keyword>
<keyword evidence="1" id="KW-0732">Signal</keyword>
<name>A0A2U2HM97_9BURK</name>
<gene>
    <name evidence="2" type="ORF">C7C56_011370</name>
</gene>
<evidence type="ECO:0000313" key="3">
    <source>
        <dbReference type="Proteomes" id="UP000241421"/>
    </source>
</evidence>
<protein>
    <submittedName>
        <fullName evidence="2">Porin</fullName>
    </submittedName>
</protein>
<dbReference type="Proteomes" id="UP000241421">
    <property type="component" value="Unassembled WGS sequence"/>
</dbReference>